<dbReference type="GO" id="GO:0016887">
    <property type="term" value="F:ATP hydrolysis activity"/>
    <property type="evidence" value="ECO:0007669"/>
    <property type="project" value="InterPro"/>
</dbReference>
<reference evidence="5 6" key="1">
    <citation type="submission" date="2019-03" db="EMBL/GenBank/DDBJ databases">
        <title>Freshwater and sediment microbial communities from various areas in North America, analyzing microbe dynamics in response to fracking.</title>
        <authorList>
            <person name="Lamendella R."/>
        </authorList>
    </citation>
    <scope>NUCLEOTIDE SEQUENCE [LARGE SCALE GENOMIC DNA]</scope>
    <source>
        <strain evidence="5 6">175.2</strain>
    </source>
</reference>
<dbReference type="RefSeq" id="WP_132307406.1">
    <property type="nucleotide sequence ID" value="NZ_SMAR01000001.1"/>
</dbReference>
<keyword evidence="2" id="KW-0547">Nucleotide-binding</keyword>
<dbReference type="InterPro" id="IPR027417">
    <property type="entry name" value="P-loop_NTPase"/>
</dbReference>
<dbReference type="PROSITE" id="PS50893">
    <property type="entry name" value="ABC_TRANSPORTER_2"/>
    <property type="match status" value="1"/>
</dbReference>
<dbReference type="PANTHER" id="PTHR45772:SF9">
    <property type="entry name" value="CONSERVED COMPONENT OF ABC TRANSPORTER FOR NATURAL AMINO ACIDS"/>
    <property type="match status" value="1"/>
</dbReference>
<evidence type="ECO:0000256" key="2">
    <source>
        <dbReference type="ARBA" id="ARBA00022741"/>
    </source>
</evidence>
<dbReference type="AlphaFoldDB" id="A0A4R3P5L3"/>
<dbReference type="OrthoDB" id="9779872at2"/>
<dbReference type="EMBL" id="SMAR01000001">
    <property type="protein sequence ID" value="TCT44962.1"/>
    <property type="molecule type" value="Genomic_DNA"/>
</dbReference>
<sequence>MNILEIENLSRSFGGLKAVDNITTHVGEGELVGLIGPNGAGKTTLFNLISGFTPVSGGRVRFKGEDITGQKPFKIAKHGMSRTFQNLRIFPNMTVFDNVSVGALGDTGMNFFQSLVGGGMRAERISEQSWKALEMTGLTDVADDLAANLSYGRRKYLEIARALAMEPDFLILDEPAAGLNDTETAELSTFVQKLNADGLPIMLVEHDMNLVMGICERVVVIASGRKIADDVPSVVRIDPVVLEAYLGGDDE</sequence>
<gene>
    <name evidence="5" type="ORF">EDC90_1001100</name>
</gene>
<evidence type="ECO:0000256" key="3">
    <source>
        <dbReference type="ARBA" id="ARBA00022840"/>
    </source>
</evidence>
<dbReference type="Proteomes" id="UP000295097">
    <property type="component" value="Unassembled WGS sequence"/>
</dbReference>
<dbReference type="Gene3D" id="3.40.50.300">
    <property type="entry name" value="P-loop containing nucleotide triphosphate hydrolases"/>
    <property type="match status" value="1"/>
</dbReference>
<evidence type="ECO:0000313" key="5">
    <source>
        <dbReference type="EMBL" id="TCT44962.1"/>
    </source>
</evidence>
<dbReference type="FunFam" id="3.40.50.300:FF:000421">
    <property type="entry name" value="Branched-chain amino acid ABC transporter ATP-binding protein"/>
    <property type="match status" value="1"/>
</dbReference>
<feature type="domain" description="ABC transporter" evidence="4">
    <location>
        <begin position="4"/>
        <end position="248"/>
    </location>
</feature>
<accession>A0A4R3P5L3</accession>
<evidence type="ECO:0000313" key="6">
    <source>
        <dbReference type="Proteomes" id="UP000295097"/>
    </source>
</evidence>
<dbReference type="SMART" id="SM00382">
    <property type="entry name" value="AAA"/>
    <property type="match status" value="1"/>
</dbReference>
<dbReference type="GO" id="GO:0005886">
    <property type="term" value="C:plasma membrane"/>
    <property type="evidence" value="ECO:0007669"/>
    <property type="project" value="TreeGrafter"/>
</dbReference>
<dbReference type="CDD" id="cd03219">
    <property type="entry name" value="ABC_Mj1267_LivG_branched"/>
    <property type="match status" value="1"/>
</dbReference>
<keyword evidence="1" id="KW-0813">Transport</keyword>
<dbReference type="InterPro" id="IPR051120">
    <property type="entry name" value="ABC_AA/LPS_Transport"/>
</dbReference>
<evidence type="ECO:0000256" key="1">
    <source>
        <dbReference type="ARBA" id="ARBA00022448"/>
    </source>
</evidence>
<dbReference type="SUPFAM" id="SSF52540">
    <property type="entry name" value="P-loop containing nucleoside triphosphate hydrolases"/>
    <property type="match status" value="1"/>
</dbReference>
<dbReference type="InterPro" id="IPR003439">
    <property type="entry name" value="ABC_transporter-like_ATP-bd"/>
</dbReference>
<protein>
    <submittedName>
        <fullName evidence="5">Amino acid/amide ABC transporter ATP-binding protein 1 (HAAT family)</fullName>
    </submittedName>
</protein>
<evidence type="ECO:0000259" key="4">
    <source>
        <dbReference type="PROSITE" id="PS50893"/>
    </source>
</evidence>
<dbReference type="Pfam" id="PF00005">
    <property type="entry name" value="ABC_tran"/>
    <property type="match status" value="1"/>
</dbReference>
<proteinExistence type="predicted"/>
<organism evidence="5 6">
    <name type="scientific">Martelella mediterranea</name>
    <dbReference type="NCBI Taxonomy" id="293089"/>
    <lineage>
        <taxon>Bacteria</taxon>
        <taxon>Pseudomonadati</taxon>
        <taxon>Pseudomonadota</taxon>
        <taxon>Alphaproteobacteria</taxon>
        <taxon>Hyphomicrobiales</taxon>
        <taxon>Aurantimonadaceae</taxon>
        <taxon>Martelella</taxon>
    </lineage>
</organism>
<dbReference type="PANTHER" id="PTHR45772">
    <property type="entry name" value="CONSERVED COMPONENT OF ABC TRANSPORTER FOR NATURAL AMINO ACIDS-RELATED"/>
    <property type="match status" value="1"/>
</dbReference>
<keyword evidence="6" id="KW-1185">Reference proteome</keyword>
<comment type="caution">
    <text evidence="5">The sequence shown here is derived from an EMBL/GenBank/DDBJ whole genome shotgun (WGS) entry which is preliminary data.</text>
</comment>
<dbReference type="GO" id="GO:0005524">
    <property type="term" value="F:ATP binding"/>
    <property type="evidence" value="ECO:0007669"/>
    <property type="project" value="UniProtKB-KW"/>
</dbReference>
<dbReference type="InterPro" id="IPR003593">
    <property type="entry name" value="AAA+_ATPase"/>
</dbReference>
<keyword evidence="3 5" id="KW-0067">ATP-binding</keyword>
<name>A0A4R3P5L3_9HYPH</name>